<keyword evidence="1" id="KW-0229">DNA integration</keyword>
<dbReference type="InterPro" id="IPR050090">
    <property type="entry name" value="Tyrosine_recombinase_XerCD"/>
</dbReference>
<dbReference type="Gene3D" id="1.10.150.130">
    <property type="match status" value="1"/>
</dbReference>
<dbReference type="SUPFAM" id="SSF56349">
    <property type="entry name" value="DNA breaking-rejoining enzymes"/>
    <property type="match status" value="1"/>
</dbReference>
<dbReference type="Gene3D" id="1.10.443.10">
    <property type="entry name" value="Intergrase catalytic core"/>
    <property type="match status" value="1"/>
</dbReference>
<dbReference type="InterPro" id="IPR010998">
    <property type="entry name" value="Integrase_recombinase_N"/>
</dbReference>
<dbReference type="PANTHER" id="PTHR30349:SF36">
    <property type="entry name" value="PROPHAGE INTEGRASE INTR-RELATED"/>
    <property type="match status" value="1"/>
</dbReference>
<dbReference type="STRING" id="915471.SAMN05216201_10945"/>
<feature type="domain" description="Tyr recombinase" evidence="4">
    <location>
        <begin position="129"/>
        <end position="330"/>
    </location>
</feature>
<dbReference type="PROSITE" id="PS51898">
    <property type="entry name" value="TYR_RECOMBINASE"/>
    <property type="match status" value="1"/>
</dbReference>
<dbReference type="InterPro" id="IPR013762">
    <property type="entry name" value="Integrase-like_cat_sf"/>
</dbReference>
<evidence type="ECO:0000313" key="6">
    <source>
        <dbReference type="Proteomes" id="UP000242930"/>
    </source>
</evidence>
<dbReference type="InterPro" id="IPR002104">
    <property type="entry name" value="Integrase_catalytic"/>
</dbReference>
<evidence type="ECO:0000256" key="2">
    <source>
        <dbReference type="ARBA" id="ARBA00023125"/>
    </source>
</evidence>
<protein>
    <submittedName>
        <fullName evidence="5">Integrase</fullName>
    </submittedName>
</protein>
<evidence type="ECO:0000259" key="4">
    <source>
        <dbReference type="PROSITE" id="PS51898"/>
    </source>
</evidence>
<organism evidence="5 6">
    <name type="scientific">Pseudomonas linyingensis</name>
    <dbReference type="NCBI Taxonomy" id="915471"/>
    <lineage>
        <taxon>Bacteria</taxon>
        <taxon>Pseudomonadati</taxon>
        <taxon>Pseudomonadota</taxon>
        <taxon>Gammaproteobacteria</taxon>
        <taxon>Pseudomonadales</taxon>
        <taxon>Pseudomonadaceae</taxon>
        <taxon>Pseudomonas</taxon>
    </lineage>
</organism>
<name>A0A1H6YZK3_9PSED</name>
<dbReference type="GO" id="GO:0003677">
    <property type="term" value="F:DNA binding"/>
    <property type="evidence" value="ECO:0007669"/>
    <property type="project" value="UniProtKB-KW"/>
</dbReference>
<evidence type="ECO:0000256" key="1">
    <source>
        <dbReference type="ARBA" id="ARBA00022908"/>
    </source>
</evidence>
<dbReference type="Pfam" id="PF00589">
    <property type="entry name" value="Phage_integrase"/>
    <property type="match status" value="1"/>
</dbReference>
<dbReference type="InterPro" id="IPR011010">
    <property type="entry name" value="DNA_brk_join_enz"/>
</dbReference>
<dbReference type="Proteomes" id="UP000242930">
    <property type="component" value="Unassembled WGS sequence"/>
</dbReference>
<dbReference type="GO" id="GO:0006310">
    <property type="term" value="P:DNA recombination"/>
    <property type="evidence" value="ECO:0007669"/>
    <property type="project" value="UniProtKB-KW"/>
</dbReference>
<evidence type="ECO:0000256" key="3">
    <source>
        <dbReference type="ARBA" id="ARBA00023172"/>
    </source>
</evidence>
<keyword evidence="3" id="KW-0233">DNA recombination</keyword>
<accession>A0A1H6YZK3</accession>
<dbReference type="EMBL" id="FNZE01000009">
    <property type="protein sequence ID" value="SEJ45796.1"/>
    <property type="molecule type" value="Genomic_DNA"/>
</dbReference>
<dbReference type="CDD" id="cd01189">
    <property type="entry name" value="INT_ICEBs1_C_like"/>
    <property type="match status" value="1"/>
</dbReference>
<reference evidence="6" key="1">
    <citation type="submission" date="2016-10" db="EMBL/GenBank/DDBJ databases">
        <authorList>
            <person name="Varghese N."/>
            <person name="Submissions S."/>
        </authorList>
    </citation>
    <scope>NUCLEOTIDE SEQUENCE [LARGE SCALE GENOMIC DNA]</scope>
    <source>
        <strain evidence="6">LMG 25967</strain>
    </source>
</reference>
<dbReference type="PANTHER" id="PTHR30349">
    <property type="entry name" value="PHAGE INTEGRASE-RELATED"/>
    <property type="match status" value="1"/>
</dbReference>
<proteinExistence type="predicted"/>
<gene>
    <name evidence="5" type="ORF">SAMN05216201_10945</name>
</gene>
<dbReference type="GO" id="GO:0015074">
    <property type="term" value="P:DNA integration"/>
    <property type="evidence" value="ECO:0007669"/>
    <property type="project" value="UniProtKB-KW"/>
</dbReference>
<evidence type="ECO:0000313" key="5">
    <source>
        <dbReference type="EMBL" id="SEJ45796.1"/>
    </source>
</evidence>
<sequence length="340" mass="38772">MSLIKLGLMDELKYAEFFPNSANAPATVGHSFGEYAQLWLDSRNIAGGTRNNYKSVLNVWWMEHLATTPLANITPALLRKLTVRIPWTSDQVKHNAMTKMNTILSSAVADGLIPRNPMAGLELPKRAKKKIDPFKQEEADRIIAHLYATEHWPSQIYGAYFEFVFYTGMRLSEALALRWEEIDLDKRVAHVCRTVALGEIVERTKTGKDRYVLLNERALHALEFARKYAERRAQGDGRLKEFPYCFPPSKSAEYVQQTSDLHKQWGPAVKTLGIRYRPPYNARHTYATICLMAGMTPAFIAQQLGHSVQMLLTTYAHWINSEGDWAELEKLKFAPKMPQA</sequence>
<keyword evidence="2" id="KW-0238">DNA-binding</keyword>
<keyword evidence="6" id="KW-1185">Reference proteome</keyword>
<dbReference type="AlphaFoldDB" id="A0A1H6YZK3"/>